<evidence type="ECO:0000313" key="3">
    <source>
        <dbReference type="Proteomes" id="UP000775213"/>
    </source>
</evidence>
<name>A0AAV7HQS7_DENCH</name>
<organism evidence="2 3">
    <name type="scientific">Dendrobium chrysotoxum</name>
    <name type="common">Orchid</name>
    <dbReference type="NCBI Taxonomy" id="161865"/>
    <lineage>
        <taxon>Eukaryota</taxon>
        <taxon>Viridiplantae</taxon>
        <taxon>Streptophyta</taxon>
        <taxon>Embryophyta</taxon>
        <taxon>Tracheophyta</taxon>
        <taxon>Spermatophyta</taxon>
        <taxon>Magnoliopsida</taxon>
        <taxon>Liliopsida</taxon>
        <taxon>Asparagales</taxon>
        <taxon>Orchidaceae</taxon>
        <taxon>Epidendroideae</taxon>
        <taxon>Malaxideae</taxon>
        <taxon>Dendrobiinae</taxon>
        <taxon>Dendrobium</taxon>
    </lineage>
</organism>
<evidence type="ECO:0000256" key="1">
    <source>
        <dbReference type="SAM" id="MobiDB-lite"/>
    </source>
</evidence>
<feature type="compositionally biased region" description="Acidic residues" evidence="1">
    <location>
        <begin position="310"/>
        <end position="320"/>
    </location>
</feature>
<evidence type="ECO:0000313" key="2">
    <source>
        <dbReference type="EMBL" id="KAH0470515.1"/>
    </source>
</evidence>
<dbReference type="AlphaFoldDB" id="A0AAV7HQS7"/>
<feature type="region of interest" description="Disordered" evidence="1">
    <location>
        <begin position="277"/>
        <end position="320"/>
    </location>
</feature>
<dbReference type="Proteomes" id="UP000775213">
    <property type="component" value="Unassembled WGS sequence"/>
</dbReference>
<dbReference type="EMBL" id="JAGFBR010000001">
    <property type="protein sequence ID" value="KAH0470515.1"/>
    <property type="molecule type" value="Genomic_DNA"/>
</dbReference>
<sequence>MGDPTSTKNPSIKGDRFVARREGVKKTYKVTKMDDIVSTITGDALLAFRKKFYFPNDVVVKMPARSDRACSPPPGFVTVYEFSLRAGLRFSPSPELSNILTICGVSLAQLSYRAMSIIMGLIVLFRDRGAVLSPDCLSRMGRLIGDTQGHISFRSKWLDIRTRDPSKSWINDFFYWGKLRELPISLHLGAKELLKILKFSDIDTLHYEVHYLSRYIDEEYLFKKSAAFKIIVEDHIQEARNHIYDVEVKALEVDCMEEGFIRGFMKGVRAVQRKTGTDIDGLTPSQASSDPSLDSGGEEIESELQKAFSLEEDEDDIDIL</sequence>
<feature type="compositionally biased region" description="Polar residues" evidence="1">
    <location>
        <begin position="283"/>
        <end position="292"/>
    </location>
</feature>
<comment type="caution">
    <text evidence="2">The sequence shown here is derived from an EMBL/GenBank/DDBJ whole genome shotgun (WGS) entry which is preliminary data.</text>
</comment>
<reference evidence="2 3" key="1">
    <citation type="journal article" date="2021" name="Hortic Res">
        <title>Chromosome-scale assembly of the Dendrobium chrysotoxum genome enhances the understanding of orchid evolution.</title>
        <authorList>
            <person name="Zhang Y."/>
            <person name="Zhang G.Q."/>
            <person name="Zhang D."/>
            <person name="Liu X.D."/>
            <person name="Xu X.Y."/>
            <person name="Sun W.H."/>
            <person name="Yu X."/>
            <person name="Zhu X."/>
            <person name="Wang Z.W."/>
            <person name="Zhao X."/>
            <person name="Zhong W.Y."/>
            <person name="Chen H."/>
            <person name="Yin W.L."/>
            <person name="Huang T."/>
            <person name="Niu S.C."/>
            <person name="Liu Z.J."/>
        </authorList>
    </citation>
    <scope>NUCLEOTIDE SEQUENCE [LARGE SCALE GENOMIC DNA]</scope>
    <source>
        <strain evidence="2">Lindl</strain>
    </source>
</reference>
<accession>A0AAV7HQS7</accession>
<proteinExistence type="predicted"/>
<protein>
    <submittedName>
        <fullName evidence="2">Uncharacterized protein</fullName>
    </submittedName>
</protein>
<gene>
    <name evidence="2" type="ORF">IEQ34_000238</name>
</gene>
<keyword evidence="3" id="KW-1185">Reference proteome</keyword>